<name>A0A101LXA3_PICGL</name>
<comment type="caution">
    <text evidence="1">The sequence shown here is derived from an EMBL/GenBank/DDBJ whole genome shotgun (WGS) entry which is preliminary data.</text>
</comment>
<accession>A0A101LXA3</accession>
<proteinExistence type="predicted"/>
<organism evidence="1">
    <name type="scientific">Picea glauca</name>
    <name type="common">White spruce</name>
    <name type="synonym">Pinus glauca</name>
    <dbReference type="NCBI Taxonomy" id="3330"/>
    <lineage>
        <taxon>Eukaryota</taxon>
        <taxon>Viridiplantae</taxon>
        <taxon>Streptophyta</taxon>
        <taxon>Embryophyta</taxon>
        <taxon>Tracheophyta</taxon>
        <taxon>Spermatophyta</taxon>
        <taxon>Pinopsida</taxon>
        <taxon>Pinidae</taxon>
        <taxon>Conifers I</taxon>
        <taxon>Pinales</taxon>
        <taxon>Pinaceae</taxon>
        <taxon>Picea</taxon>
    </lineage>
</organism>
<reference evidence="1" key="1">
    <citation type="journal article" date="2015" name="Genome Biol. Evol.">
        <title>Organellar Genomes of White Spruce (Picea glauca): Assembly and Annotation.</title>
        <authorList>
            <person name="Jackman S.D."/>
            <person name="Warren R.L."/>
            <person name="Gibb E.A."/>
            <person name="Vandervalk B.P."/>
            <person name="Mohamadi H."/>
            <person name="Chu J."/>
            <person name="Raymond A."/>
            <person name="Pleasance S."/>
            <person name="Coope R."/>
            <person name="Wildung M.R."/>
            <person name="Ritland C.E."/>
            <person name="Bousquet J."/>
            <person name="Jones S.J."/>
            <person name="Bohlmann J."/>
            <person name="Birol I."/>
        </authorList>
    </citation>
    <scope>NUCLEOTIDE SEQUENCE [LARGE SCALE GENOMIC DNA]</scope>
    <source>
        <tissue evidence="1">Flushing bud</tissue>
    </source>
</reference>
<sequence length="46" mass="5205">MLLSLHYSGTLTLQIAMPPRKQTKMALKPVPPTSYPVHHFIFVNIS</sequence>
<gene>
    <name evidence="1" type="ORF">ABT39_MTgene6048</name>
</gene>
<geneLocation type="mitochondrion" evidence="1"/>
<evidence type="ECO:0000313" key="1">
    <source>
        <dbReference type="EMBL" id="KUM47042.1"/>
    </source>
</evidence>
<protein>
    <submittedName>
        <fullName evidence="1">Uncharacterized protein</fullName>
    </submittedName>
</protein>
<dbReference type="EMBL" id="LKAM01000008">
    <property type="protein sequence ID" value="KUM47042.1"/>
    <property type="molecule type" value="Genomic_DNA"/>
</dbReference>
<keyword evidence="1" id="KW-0496">Mitochondrion</keyword>
<dbReference type="AlphaFoldDB" id="A0A101LXA3"/>